<evidence type="ECO:0000256" key="6">
    <source>
        <dbReference type="ARBA" id="ARBA00022679"/>
    </source>
</evidence>
<feature type="domain" description="Clp1 P-loop" evidence="12">
    <location>
        <begin position="253"/>
        <end position="445"/>
    </location>
</feature>
<evidence type="ECO:0000313" key="14">
    <source>
        <dbReference type="EMBL" id="GJJ07824.1"/>
    </source>
</evidence>
<organism evidence="14 15">
    <name type="scientific">Clathrus columnatus</name>
    <dbReference type="NCBI Taxonomy" id="1419009"/>
    <lineage>
        <taxon>Eukaryota</taxon>
        <taxon>Fungi</taxon>
        <taxon>Dikarya</taxon>
        <taxon>Basidiomycota</taxon>
        <taxon>Agaricomycotina</taxon>
        <taxon>Agaricomycetes</taxon>
        <taxon>Phallomycetidae</taxon>
        <taxon>Phallales</taxon>
        <taxon>Clathraceae</taxon>
        <taxon>Clathrus</taxon>
    </lineage>
</organism>
<dbReference type="InterPro" id="IPR045116">
    <property type="entry name" value="Clp1/Grc3"/>
</dbReference>
<gene>
    <name evidence="14" type="ORF">Clacol_002029</name>
</gene>
<dbReference type="Pfam" id="PF25467">
    <property type="entry name" value="NOL9_C"/>
    <property type="match status" value="1"/>
</dbReference>
<keyword evidence="8" id="KW-0418">Kinase</keyword>
<evidence type="ECO:0000256" key="11">
    <source>
        <dbReference type="SAM" id="MobiDB-lite"/>
    </source>
</evidence>
<dbReference type="AlphaFoldDB" id="A0AAV5A4Y0"/>
<dbReference type="InterPro" id="IPR032319">
    <property type="entry name" value="CLP1_P"/>
</dbReference>
<protein>
    <recommendedName>
        <fullName evidence="4">Polynucleotide 5'-hydroxyl-kinase GRC3</fullName>
    </recommendedName>
    <alternativeName>
        <fullName evidence="3">Polynucleotide 5'-hydroxyl-kinase grc3</fullName>
    </alternativeName>
</protein>
<dbReference type="Pfam" id="PF16575">
    <property type="entry name" value="CLP1_P"/>
    <property type="match status" value="1"/>
</dbReference>
<dbReference type="GO" id="GO:0051731">
    <property type="term" value="F:polynucleotide 5'-hydroxyl-kinase activity"/>
    <property type="evidence" value="ECO:0007669"/>
    <property type="project" value="InterPro"/>
</dbReference>
<proteinExistence type="inferred from homology"/>
<keyword evidence="7" id="KW-0547">Nucleotide-binding</keyword>
<evidence type="ECO:0000256" key="9">
    <source>
        <dbReference type="ARBA" id="ARBA00022840"/>
    </source>
</evidence>
<reference evidence="14" key="1">
    <citation type="submission" date="2021-10" db="EMBL/GenBank/DDBJ databases">
        <title>De novo Genome Assembly of Clathrus columnatus (Basidiomycota, Fungi) Using Illumina and Nanopore Sequence Data.</title>
        <authorList>
            <person name="Ogiso-Tanaka E."/>
            <person name="Itagaki H."/>
            <person name="Hosoya T."/>
            <person name="Hosaka K."/>
        </authorList>
    </citation>
    <scope>NUCLEOTIDE SEQUENCE</scope>
    <source>
        <strain evidence="14">MO-923</strain>
    </source>
</reference>
<dbReference type="Proteomes" id="UP001050691">
    <property type="component" value="Unassembled WGS sequence"/>
</dbReference>
<evidence type="ECO:0000256" key="4">
    <source>
        <dbReference type="ARBA" id="ARBA00019824"/>
    </source>
</evidence>
<dbReference type="InterPro" id="IPR027417">
    <property type="entry name" value="P-loop_NTPase"/>
</dbReference>
<comment type="caution">
    <text evidence="14">The sequence shown here is derived from an EMBL/GenBank/DDBJ whole genome shotgun (WGS) entry which is preliminary data.</text>
</comment>
<evidence type="ECO:0000256" key="5">
    <source>
        <dbReference type="ARBA" id="ARBA00022552"/>
    </source>
</evidence>
<feature type="compositionally biased region" description="Low complexity" evidence="11">
    <location>
        <begin position="10"/>
        <end position="23"/>
    </location>
</feature>
<evidence type="ECO:0000259" key="12">
    <source>
        <dbReference type="Pfam" id="PF16575"/>
    </source>
</evidence>
<comment type="subcellular location">
    <subcellularLocation>
        <location evidence="1">Nucleus</location>
        <location evidence="1">Nucleolus</location>
    </subcellularLocation>
</comment>
<keyword evidence="15" id="KW-1185">Reference proteome</keyword>
<name>A0AAV5A4Y0_9AGAM</name>
<feature type="compositionally biased region" description="Acidic residues" evidence="11">
    <location>
        <begin position="25"/>
        <end position="34"/>
    </location>
</feature>
<accession>A0AAV5A4Y0</accession>
<comment type="similarity">
    <text evidence="2">Belongs to the Clp1 family. NOL9/GRC3 subfamily.</text>
</comment>
<dbReference type="EMBL" id="BPWL01000002">
    <property type="protein sequence ID" value="GJJ07824.1"/>
    <property type="molecule type" value="Genomic_DNA"/>
</dbReference>
<evidence type="ECO:0000256" key="1">
    <source>
        <dbReference type="ARBA" id="ARBA00004604"/>
    </source>
</evidence>
<keyword evidence="9" id="KW-0067">ATP-binding</keyword>
<evidence type="ECO:0000313" key="15">
    <source>
        <dbReference type="Proteomes" id="UP001050691"/>
    </source>
</evidence>
<feature type="domain" description="NOL9 C-terminal" evidence="13">
    <location>
        <begin position="482"/>
        <end position="581"/>
    </location>
</feature>
<dbReference type="PANTHER" id="PTHR12755">
    <property type="entry name" value="CLEAVAGE/POLYADENYLATION FACTOR IA SUBUNIT CLP1P"/>
    <property type="match status" value="1"/>
</dbReference>
<keyword evidence="10" id="KW-0539">Nucleus</keyword>
<dbReference type="GO" id="GO:0005730">
    <property type="term" value="C:nucleolus"/>
    <property type="evidence" value="ECO:0007669"/>
    <property type="project" value="UniProtKB-SubCell"/>
</dbReference>
<keyword evidence="6" id="KW-0808">Transferase</keyword>
<evidence type="ECO:0000256" key="10">
    <source>
        <dbReference type="ARBA" id="ARBA00023242"/>
    </source>
</evidence>
<dbReference type="GO" id="GO:0000448">
    <property type="term" value="P:cleavage in ITS2 between 5.8S rRNA and LSU-rRNA of tricistronic rRNA transcript (SSU-rRNA, 5.8S rRNA, LSU-rRNA)"/>
    <property type="evidence" value="ECO:0007669"/>
    <property type="project" value="TreeGrafter"/>
</dbReference>
<sequence length="638" mass="70536">MPSRYFDAVPRSYSPSRPLPSSSEGEQDQNEEAFDGEYTDKVFVSSNSQQQTFIPQSEVNTFKMTSEELAIMSLQNKSQGTLLSIPTGKSFAFIGACYLTVLRGSISLMGVCLHTSSRSYPIFSPRSDPLALIIALQYVPTEHTISLPNRIVKNTGETSLILIQSLKMNVESLGNYQILSQLFNPYENENNESISQCIGIDGLHFVNPSVSLKPPMHTFLLHDSWANALDLCISKFTSNNVSIAKPFVGLVKGPKNCGKSTFARSLLNTILTSYARVAFLECDVGQSEFTPGGMVSLHVLSMPVFGPSFTHPTIPFRAHYVGSSTPRSSPSQYLSFLRALLETYRTEIQNSYENLADGDNRIGSIVPLVVNTQGWIKGLGADLLQKIEEIVVPTAIFNFEGSQSSLGHSQQSAEVYYIQPILPSPSTQYFTATNRRTFAILSYFHAIFDENENVNNGQVIRWNTELPLCSYRPWEVSLKKGIDKIILTGAGFEDVLPDELHHAINCALVGLVCDEQSSDELDEPYYTQGGSLPSPSYSRCVGLALVRGLDLQKGKLHLLTPLPPKFLQSCRILVKGELEIPVWGMIDFRDKKNNGVAGASWGKVPYLQMGHGEAGVNIIGAAKRRVRRNLMRKNQIPI</sequence>
<dbReference type="GO" id="GO:0005524">
    <property type="term" value="F:ATP binding"/>
    <property type="evidence" value="ECO:0007669"/>
    <property type="project" value="UniProtKB-KW"/>
</dbReference>
<evidence type="ECO:0000256" key="2">
    <source>
        <dbReference type="ARBA" id="ARBA00011003"/>
    </source>
</evidence>
<evidence type="ECO:0000256" key="7">
    <source>
        <dbReference type="ARBA" id="ARBA00022741"/>
    </source>
</evidence>
<dbReference type="InterPro" id="IPR057570">
    <property type="entry name" value="NOL9_C"/>
</dbReference>
<dbReference type="Gene3D" id="3.40.50.300">
    <property type="entry name" value="P-loop containing nucleotide triphosphate hydrolases"/>
    <property type="match status" value="1"/>
</dbReference>
<evidence type="ECO:0000259" key="13">
    <source>
        <dbReference type="Pfam" id="PF25467"/>
    </source>
</evidence>
<keyword evidence="5" id="KW-0698">rRNA processing</keyword>
<dbReference type="PANTHER" id="PTHR12755:SF3">
    <property type="entry name" value="POLYNUCLEOTIDE 5'-HYDROXYL-KINASE NOL9"/>
    <property type="match status" value="1"/>
</dbReference>
<evidence type="ECO:0000256" key="8">
    <source>
        <dbReference type="ARBA" id="ARBA00022777"/>
    </source>
</evidence>
<feature type="region of interest" description="Disordered" evidence="11">
    <location>
        <begin position="1"/>
        <end position="34"/>
    </location>
</feature>
<evidence type="ECO:0000256" key="3">
    <source>
        <dbReference type="ARBA" id="ARBA00018706"/>
    </source>
</evidence>